<proteinExistence type="predicted"/>
<gene>
    <name evidence="2" type="ORF">SAMN04488693_10222</name>
</gene>
<feature type="transmembrane region" description="Helical" evidence="1">
    <location>
        <begin position="52"/>
        <end position="75"/>
    </location>
</feature>
<keyword evidence="1" id="KW-1133">Transmembrane helix</keyword>
<accession>A0A1G8E8V4</accession>
<evidence type="ECO:0000313" key="3">
    <source>
        <dbReference type="Proteomes" id="UP000199258"/>
    </source>
</evidence>
<sequence length="159" mass="17346">MTYPQYQPPGMPASSAEPPLWAPYYGAPFKAAVRRFWKKYATFSGRASRSEYWWWTLVSVGVTFLINILGGGGTVDPATGMPEGGSAFGTVLAFLWLAATIVPSIALIIRRLHDVNMSGWLILIGLVPFLGALVLLVFMILPPSPAGQRYDRPEGIPGY</sequence>
<dbReference type="OrthoDB" id="9812349at2"/>
<name>A0A1G8E8V4_9MICC</name>
<dbReference type="EMBL" id="FNDT01000002">
    <property type="protein sequence ID" value="SDH66335.1"/>
    <property type="molecule type" value="Genomic_DNA"/>
</dbReference>
<keyword evidence="1" id="KW-0472">Membrane</keyword>
<dbReference type="AlphaFoldDB" id="A0A1G8E8V4"/>
<keyword evidence="3" id="KW-1185">Reference proteome</keyword>
<reference evidence="2 3" key="1">
    <citation type="submission" date="2016-10" db="EMBL/GenBank/DDBJ databases">
        <authorList>
            <person name="de Groot N.N."/>
        </authorList>
    </citation>
    <scope>NUCLEOTIDE SEQUENCE [LARGE SCALE GENOMIC DNA]</scope>
    <source>
        <strain evidence="2 3">NP_1H</strain>
    </source>
</reference>
<dbReference type="PANTHER" id="PTHR34980:SF2">
    <property type="entry name" value="INNER MEMBRANE PROTEIN YHAH-RELATED"/>
    <property type="match status" value="1"/>
</dbReference>
<dbReference type="GO" id="GO:0005886">
    <property type="term" value="C:plasma membrane"/>
    <property type="evidence" value="ECO:0007669"/>
    <property type="project" value="TreeGrafter"/>
</dbReference>
<feature type="transmembrane region" description="Helical" evidence="1">
    <location>
        <begin position="120"/>
        <end position="141"/>
    </location>
</feature>
<dbReference type="PANTHER" id="PTHR34980">
    <property type="entry name" value="INNER MEMBRANE PROTEIN-RELATED-RELATED"/>
    <property type="match status" value="1"/>
</dbReference>
<dbReference type="Pfam" id="PF05656">
    <property type="entry name" value="DUF805"/>
    <property type="match status" value="1"/>
</dbReference>
<dbReference type="InterPro" id="IPR008523">
    <property type="entry name" value="DUF805"/>
</dbReference>
<evidence type="ECO:0000313" key="2">
    <source>
        <dbReference type="EMBL" id="SDH66335.1"/>
    </source>
</evidence>
<protein>
    <submittedName>
        <fullName evidence="2">Uncharacterized membrane protein YhaH, DUF805 family</fullName>
    </submittedName>
</protein>
<evidence type="ECO:0000256" key="1">
    <source>
        <dbReference type="SAM" id="Phobius"/>
    </source>
</evidence>
<dbReference type="Proteomes" id="UP000199258">
    <property type="component" value="Unassembled WGS sequence"/>
</dbReference>
<keyword evidence="1" id="KW-0812">Transmembrane</keyword>
<organism evidence="2 3">
    <name type="scientific">Arthrobacter subterraneus</name>
    <dbReference type="NCBI Taxonomy" id="335973"/>
    <lineage>
        <taxon>Bacteria</taxon>
        <taxon>Bacillati</taxon>
        <taxon>Actinomycetota</taxon>
        <taxon>Actinomycetes</taxon>
        <taxon>Micrococcales</taxon>
        <taxon>Micrococcaceae</taxon>
        <taxon>Arthrobacter</taxon>
    </lineage>
</organism>
<feature type="transmembrane region" description="Helical" evidence="1">
    <location>
        <begin position="87"/>
        <end position="108"/>
    </location>
</feature>
<dbReference type="RefSeq" id="WP_035777403.1">
    <property type="nucleotide sequence ID" value="NZ_FNDT01000002.1"/>
</dbReference>